<dbReference type="Proteomes" id="UP000570474">
    <property type="component" value="Unassembled WGS sequence"/>
</dbReference>
<dbReference type="AlphaFoldDB" id="A0A847RXA7"/>
<keyword evidence="3" id="KW-1185">Reference proteome</keyword>
<protein>
    <submittedName>
        <fullName evidence="2">Uncharacterized protein</fullName>
    </submittedName>
</protein>
<organism evidence="2 3">
    <name type="scientific">Chitinophaga varians</name>
    <dbReference type="NCBI Taxonomy" id="2202339"/>
    <lineage>
        <taxon>Bacteria</taxon>
        <taxon>Pseudomonadati</taxon>
        <taxon>Bacteroidota</taxon>
        <taxon>Chitinophagia</taxon>
        <taxon>Chitinophagales</taxon>
        <taxon>Chitinophagaceae</taxon>
        <taxon>Chitinophaga</taxon>
    </lineage>
</organism>
<sequence length="205" mass="23753">MNFDDIQSLWNADDGGKDMVVPDNVEKIKSAHHPVVKIRKAMKREGWVQLASIIILAFAPMYFKSDILTVAYYCLYGVMLALSGYYFYRFYLFYRRLGTAVLSAKEHLYEVYYDIQLHIEMYRSFSYGLMMLALGFVTMYVLTVPGSLHAAIGNDFRGTTVIKTVFIFVVFIGGIVVSTEMWIKRCYGMYLKEIKKIKDELKENI</sequence>
<comment type="caution">
    <text evidence="2">The sequence shown here is derived from an EMBL/GenBank/DDBJ whole genome shotgun (WGS) entry which is preliminary data.</text>
</comment>
<gene>
    <name evidence="2" type="ORF">HGH92_15330</name>
</gene>
<evidence type="ECO:0000313" key="3">
    <source>
        <dbReference type="Proteomes" id="UP000570474"/>
    </source>
</evidence>
<keyword evidence="1" id="KW-0472">Membrane</keyword>
<feature type="transmembrane region" description="Helical" evidence="1">
    <location>
        <begin position="164"/>
        <end position="183"/>
    </location>
</feature>
<keyword evidence="1" id="KW-1133">Transmembrane helix</keyword>
<accession>A0A847RXA7</accession>
<name>A0A847RXA7_9BACT</name>
<feature type="transmembrane region" description="Helical" evidence="1">
    <location>
        <begin position="125"/>
        <end position="144"/>
    </location>
</feature>
<proteinExistence type="predicted"/>
<evidence type="ECO:0000313" key="2">
    <source>
        <dbReference type="EMBL" id="NLR65685.1"/>
    </source>
</evidence>
<evidence type="ECO:0000256" key="1">
    <source>
        <dbReference type="SAM" id="Phobius"/>
    </source>
</evidence>
<keyword evidence="1" id="KW-0812">Transmembrane</keyword>
<feature type="transmembrane region" description="Helical" evidence="1">
    <location>
        <begin position="46"/>
        <end position="63"/>
    </location>
</feature>
<dbReference type="RefSeq" id="WP_168871680.1">
    <property type="nucleotide sequence ID" value="NZ_JABAIA010000002.1"/>
</dbReference>
<feature type="transmembrane region" description="Helical" evidence="1">
    <location>
        <begin position="69"/>
        <end position="88"/>
    </location>
</feature>
<reference evidence="2 3" key="1">
    <citation type="submission" date="2020-04" db="EMBL/GenBank/DDBJ databases">
        <authorList>
            <person name="Yin C."/>
        </authorList>
    </citation>
    <scope>NUCLEOTIDE SEQUENCE [LARGE SCALE GENOMIC DNA]</scope>
    <source>
        <strain evidence="2 3">Ae27</strain>
    </source>
</reference>
<dbReference type="EMBL" id="JABAIA010000002">
    <property type="protein sequence ID" value="NLR65685.1"/>
    <property type="molecule type" value="Genomic_DNA"/>
</dbReference>